<dbReference type="Pfam" id="PF00990">
    <property type="entry name" value="GGDEF"/>
    <property type="match status" value="1"/>
</dbReference>
<sequence length="413" mass="45367">MHRYRHQRRCLRARIGGATHHQDLTMQLNVETLSFINGGQALVLALMLWYGTHDGSPHALNGLRLRAAALLLEAVAAFLLAGSQWVPPHVLLLVGNTCNLAGQALTVVALRMLLKRPLRWRTALLLGVAGWLGVTWLSTAHPNYLLRVMFGSIIIACNTGLNIQALWGGCRKRETRAQCLLLWTYFLSIALLIWRNGSLLILSTPPQGISTPSPVNVIYVLMLGIQPLLASVGFLLLYNEILQRELYELARIDPLTGVINRLGLLEASQVLLEQARAKQESIGVLLIDADHFKSINDRFGHDDGDRVLLELVANIRCMLRGGDMVGRVGGEEFLVLSPSVKAPDLLALAERIRSAIERTSFHIAGQAYALTVSIGAAIAEAHEPDMMAARRRADVALYDAKRAGRNCVMIAAQ</sequence>
<proteinExistence type="predicted"/>
<evidence type="ECO:0000313" key="7">
    <source>
        <dbReference type="Proteomes" id="UP000267077"/>
    </source>
</evidence>
<evidence type="ECO:0000259" key="5">
    <source>
        <dbReference type="PROSITE" id="PS50887"/>
    </source>
</evidence>
<keyword evidence="4" id="KW-0472">Membrane</keyword>
<evidence type="ECO:0000256" key="4">
    <source>
        <dbReference type="SAM" id="Phobius"/>
    </source>
</evidence>
<dbReference type="InterPro" id="IPR029787">
    <property type="entry name" value="Nucleotide_cyclase"/>
</dbReference>
<feature type="transmembrane region" description="Helical" evidence="4">
    <location>
        <begin position="122"/>
        <end position="138"/>
    </location>
</feature>
<dbReference type="EMBL" id="RYZR01000006">
    <property type="protein sequence ID" value="RUL63249.1"/>
    <property type="molecule type" value="Genomic_DNA"/>
</dbReference>
<dbReference type="FunFam" id="3.30.70.270:FF:000001">
    <property type="entry name" value="Diguanylate cyclase domain protein"/>
    <property type="match status" value="1"/>
</dbReference>
<dbReference type="InterPro" id="IPR050469">
    <property type="entry name" value="Diguanylate_Cyclase"/>
</dbReference>
<dbReference type="InterPro" id="IPR000160">
    <property type="entry name" value="GGDEF_dom"/>
</dbReference>
<dbReference type="AlphaFoldDB" id="A0A3S0QWN6"/>
<evidence type="ECO:0000256" key="2">
    <source>
        <dbReference type="ARBA" id="ARBA00012528"/>
    </source>
</evidence>
<protein>
    <recommendedName>
        <fullName evidence="2">diguanylate cyclase</fullName>
        <ecNumber evidence="2">2.7.7.65</ecNumber>
    </recommendedName>
</protein>
<gene>
    <name evidence="6" type="ORF">EKH79_12680</name>
</gene>
<dbReference type="GO" id="GO:1902201">
    <property type="term" value="P:negative regulation of bacterial-type flagellum-dependent cell motility"/>
    <property type="evidence" value="ECO:0007669"/>
    <property type="project" value="TreeGrafter"/>
</dbReference>
<keyword evidence="7" id="KW-1185">Reference proteome</keyword>
<feature type="domain" description="GGDEF" evidence="5">
    <location>
        <begin position="280"/>
        <end position="413"/>
    </location>
</feature>
<comment type="cofactor">
    <cofactor evidence="1">
        <name>Mg(2+)</name>
        <dbReference type="ChEBI" id="CHEBI:18420"/>
    </cofactor>
</comment>
<feature type="transmembrane region" description="Helical" evidence="4">
    <location>
        <begin position="217"/>
        <end position="238"/>
    </location>
</feature>
<dbReference type="PANTHER" id="PTHR45138:SF9">
    <property type="entry name" value="DIGUANYLATE CYCLASE DGCM-RELATED"/>
    <property type="match status" value="1"/>
</dbReference>
<name>A0A3S0QWN6_9GAMM</name>
<dbReference type="SUPFAM" id="SSF55073">
    <property type="entry name" value="Nucleotide cyclase"/>
    <property type="match status" value="1"/>
</dbReference>
<dbReference type="PANTHER" id="PTHR45138">
    <property type="entry name" value="REGULATORY COMPONENTS OF SENSORY TRANSDUCTION SYSTEM"/>
    <property type="match status" value="1"/>
</dbReference>
<keyword evidence="4" id="KW-1133">Transmembrane helix</keyword>
<dbReference type="SMART" id="SM00267">
    <property type="entry name" value="GGDEF"/>
    <property type="match status" value="1"/>
</dbReference>
<dbReference type="GO" id="GO:0052621">
    <property type="term" value="F:diguanylate cyclase activity"/>
    <property type="evidence" value="ECO:0007669"/>
    <property type="project" value="UniProtKB-EC"/>
</dbReference>
<comment type="caution">
    <text evidence="6">The sequence shown here is derived from an EMBL/GenBank/DDBJ whole genome shotgun (WGS) entry which is preliminary data.</text>
</comment>
<dbReference type="GO" id="GO:0005886">
    <property type="term" value="C:plasma membrane"/>
    <property type="evidence" value="ECO:0007669"/>
    <property type="project" value="TreeGrafter"/>
</dbReference>
<dbReference type="GO" id="GO:0043709">
    <property type="term" value="P:cell adhesion involved in single-species biofilm formation"/>
    <property type="evidence" value="ECO:0007669"/>
    <property type="project" value="TreeGrafter"/>
</dbReference>
<dbReference type="NCBIfam" id="TIGR00254">
    <property type="entry name" value="GGDEF"/>
    <property type="match status" value="1"/>
</dbReference>
<evidence type="ECO:0000313" key="6">
    <source>
        <dbReference type="EMBL" id="RUL63249.1"/>
    </source>
</evidence>
<accession>A0A3S0QWN6</accession>
<evidence type="ECO:0000256" key="3">
    <source>
        <dbReference type="ARBA" id="ARBA00034247"/>
    </source>
</evidence>
<dbReference type="InterPro" id="IPR043128">
    <property type="entry name" value="Rev_trsase/Diguanyl_cyclase"/>
</dbReference>
<dbReference type="CDD" id="cd01949">
    <property type="entry name" value="GGDEF"/>
    <property type="match status" value="1"/>
</dbReference>
<feature type="transmembrane region" description="Helical" evidence="4">
    <location>
        <begin position="89"/>
        <end position="110"/>
    </location>
</feature>
<feature type="transmembrane region" description="Helical" evidence="4">
    <location>
        <begin position="33"/>
        <end position="51"/>
    </location>
</feature>
<reference evidence="6 7" key="1">
    <citation type="submission" date="2018-12" db="EMBL/GenBank/DDBJ databases">
        <title>Dyella dinghuensis sp. nov. DHOA06 and Dyella choica sp. nov. 4M-K27, isolated from forest soil.</title>
        <authorList>
            <person name="Qiu L.-H."/>
            <person name="Gao Z.-H."/>
        </authorList>
    </citation>
    <scope>NUCLEOTIDE SEQUENCE [LARGE SCALE GENOMIC DNA]</scope>
    <source>
        <strain evidence="6 7">DHOA06</strain>
    </source>
</reference>
<organism evidence="6 7">
    <name type="scientific">Dyella dinghuensis</name>
    <dbReference type="NCBI Taxonomy" id="1920169"/>
    <lineage>
        <taxon>Bacteria</taxon>
        <taxon>Pseudomonadati</taxon>
        <taxon>Pseudomonadota</taxon>
        <taxon>Gammaproteobacteria</taxon>
        <taxon>Lysobacterales</taxon>
        <taxon>Rhodanobacteraceae</taxon>
        <taxon>Dyella</taxon>
    </lineage>
</organism>
<feature type="transmembrane region" description="Helical" evidence="4">
    <location>
        <begin position="144"/>
        <end position="167"/>
    </location>
</feature>
<dbReference type="EC" id="2.7.7.65" evidence="2"/>
<evidence type="ECO:0000256" key="1">
    <source>
        <dbReference type="ARBA" id="ARBA00001946"/>
    </source>
</evidence>
<comment type="catalytic activity">
    <reaction evidence="3">
        <text>2 GTP = 3',3'-c-di-GMP + 2 diphosphate</text>
        <dbReference type="Rhea" id="RHEA:24898"/>
        <dbReference type="ChEBI" id="CHEBI:33019"/>
        <dbReference type="ChEBI" id="CHEBI:37565"/>
        <dbReference type="ChEBI" id="CHEBI:58805"/>
        <dbReference type="EC" id="2.7.7.65"/>
    </reaction>
</comment>
<dbReference type="PROSITE" id="PS50887">
    <property type="entry name" value="GGDEF"/>
    <property type="match status" value="1"/>
</dbReference>
<dbReference type="Gene3D" id="3.30.70.270">
    <property type="match status" value="1"/>
</dbReference>
<feature type="transmembrane region" description="Helical" evidence="4">
    <location>
        <begin position="179"/>
        <end position="197"/>
    </location>
</feature>
<dbReference type="Proteomes" id="UP000267077">
    <property type="component" value="Unassembled WGS sequence"/>
</dbReference>
<keyword evidence="4" id="KW-0812">Transmembrane</keyword>